<dbReference type="Proteomes" id="UP000028939">
    <property type="component" value="Chromosome"/>
</dbReference>
<keyword evidence="2" id="KW-1185">Reference proteome</keyword>
<dbReference type="HOGENOM" id="CLU_2192613_0_0_11"/>
<sequence length="108" mass="10978">MGLRLLGGLFCPPGPLPCFAGVFIGPVGCSVCLLVGRLCGRGLLRGVIGGFVSQFEEGINFGVVGIALAVEHAAAILLDGDELVEGLPVPGNGGFSCGFDLRATTFTR</sequence>
<reference evidence="1 2" key="1">
    <citation type="submission" date="2014-08" db="EMBL/GenBank/DDBJ databases">
        <title>Complete genome sequence of Corynebacterium ureicelerivorans DSM 45051, a lipophilic and urea-splitting isolate from a blood culture of a septicaemia patient.</title>
        <authorList>
            <person name="Tippelt A."/>
            <person name="Albersmeier A."/>
            <person name="Brinkrolf K."/>
            <person name="Ruckert C."/>
            <person name="Tauch A."/>
        </authorList>
    </citation>
    <scope>NUCLEOTIDE SEQUENCE [LARGE SCALE GENOMIC DNA]</scope>
    <source>
        <strain evidence="1 2">IMMIB RIV-2301</strain>
    </source>
</reference>
<organism evidence="1 2">
    <name type="scientific">Corynebacterium ureicelerivorans</name>
    <dbReference type="NCBI Taxonomy" id="401472"/>
    <lineage>
        <taxon>Bacteria</taxon>
        <taxon>Bacillati</taxon>
        <taxon>Actinomycetota</taxon>
        <taxon>Actinomycetes</taxon>
        <taxon>Mycobacteriales</taxon>
        <taxon>Corynebacteriaceae</taxon>
        <taxon>Corynebacterium</taxon>
    </lineage>
</organism>
<gene>
    <name evidence="1" type="ORF">CUREI_11030</name>
</gene>
<protein>
    <submittedName>
        <fullName evidence="1">Uncharacterized protein</fullName>
    </submittedName>
</protein>
<name>A0A077HSP0_9CORY</name>
<evidence type="ECO:0000313" key="2">
    <source>
        <dbReference type="Proteomes" id="UP000028939"/>
    </source>
</evidence>
<dbReference type="EMBL" id="CP009215">
    <property type="protein sequence ID" value="AIL97722.1"/>
    <property type="molecule type" value="Genomic_DNA"/>
</dbReference>
<evidence type="ECO:0000313" key="1">
    <source>
        <dbReference type="EMBL" id="AIL97722.1"/>
    </source>
</evidence>
<accession>A0A077HSP0</accession>
<dbReference type="KEGG" id="cuv:CUREI_11030"/>
<dbReference type="AlphaFoldDB" id="A0A077HSP0"/>
<proteinExistence type="predicted"/>